<dbReference type="Gene3D" id="3.10.450.160">
    <property type="entry name" value="inner membrane protein cigr"/>
    <property type="match status" value="1"/>
</dbReference>
<feature type="chain" id="PRO_5045486723" evidence="2">
    <location>
        <begin position="29"/>
        <end position="177"/>
    </location>
</feature>
<proteinExistence type="predicted"/>
<name>A0ABT6VK51_9GAMM</name>
<keyword evidence="4" id="KW-1185">Reference proteome</keyword>
<dbReference type="NCBIfam" id="NF040487">
    <property type="entry name" value="T3SS_CigR_fam"/>
    <property type="match status" value="1"/>
</dbReference>
<feature type="compositionally biased region" description="Basic and acidic residues" evidence="1">
    <location>
        <begin position="57"/>
        <end position="93"/>
    </location>
</feature>
<organism evidence="3 4">
    <name type="scientific">Halomonas kalidii</name>
    <dbReference type="NCBI Taxonomy" id="3043293"/>
    <lineage>
        <taxon>Bacteria</taxon>
        <taxon>Pseudomonadati</taxon>
        <taxon>Pseudomonadota</taxon>
        <taxon>Gammaproteobacteria</taxon>
        <taxon>Oceanospirillales</taxon>
        <taxon>Halomonadaceae</taxon>
        <taxon>Halomonas</taxon>
    </lineage>
</organism>
<feature type="region of interest" description="Disordered" evidence="1">
    <location>
        <begin position="26"/>
        <end position="93"/>
    </location>
</feature>
<protein>
    <submittedName>
        <fullName evidence="3">Anti-virulence regulator CigR family protein</fullName>
    </submittedName>
</protein>
<evidence type="ECO:0000313" key="4">
    <source>
        <dbReference type="Proteomes" id="UP001244242"/>
    </source>
</evidence>
<evidence type="ECO:0000256" key="1">
    <source>
        <dbReference type="SAM" id="MobiDB-lite"/>
    </source>
</evidence>
<evidence type="ECO:0000313" key="3">
    <source>
        <dbReference type="EMBL" id="MDI5933126.1"/>
    </source>
</evidence>
<keyword evidence="2" id="KW-0732">Signal</keyword>
<accession>A0ABT6VK51</accession>
<feature type="signal peptide" evidence="2">
    <location>
        <begin position="1"/>
        <end position="28"/>
    </location>
</feature>
<dbReference type="RefSeq" id="WP_282720651.1">
    <property type="nucleotide sequence ID" value="NZ_JASCQO010000021.1"/>
</dbReference>
<evidence type="ECO:0000256" key="2">
    <source>
        <dbReference type="SAM" id="SignalP"/>
    </source>
</evidence>
<comment type="caution">
    <text evidence="3">The sequence shown here is derived from an EMBL/GenBank/DDBJ whole genome shotgun (WGS) entry which is preliminary data.</text>
</comment>
<dbReference type="Proteomes" id="UP001244242">
    <property type="component" value="Unassembled WGS sequence"/>
</dbReference>
<reference evidence="3 4" key="1">
    <citation type="submission" date="2023-04" db="EMBL/GenBank/DDBJ databases">
        <title>Halomonas strains isolated from rhizosphere soil.</title>
        <authorList>
            <person name="Xu L."/>
            <person name="Sun J.-Q."/>
        </authorList>
    </citation>
    <scope>NUCLEOTIDE SEQUENCE [LARGE SCALE GENOMIC DNA]</scope>
    <source>
        <strain evidence="3 4">LN1S58</strain>
    </source>
</reference>
<dbReference type="EMBL" id="JASCQO010000021">
    <property type="protein sequence ID" value="MDI5933126.1"/>
    <property type="molecule type" value="Genomic_DNA"/>
</dbReference>
<gene>
    <name evidence="3" type="ORF">QLQ84_04920</name>
</gene>
<sequence>MRRIGSTTGPMLLAALLGLTLAAGPALAQPADNPGRGQGQGQEKKAPGQQRQQAESPQRDRDYWRERERESRGEGRGDSRDERRDGPRIDEREVRRIFEQRRDWVRVDDRDSLPPGIRMNLERGKPLPPGIAKNFDERLLGELPHHDGYRWHRVGPDAVLVDTANDVIHEVLRDILD</sequence>